<dbReference type="AlphaFoldDB" id="A0AAV4B688"/>
<name>A0AAV4B688_9GAST</name>
<sequence length="102" mass="12127">MKITVECLSESRVEMYNSCRIDQLGVHVSNAKYDVKPPDDVTSFYMRFAAWSSRMSRALCSKKEEQLGNNPNIFTMTRDQKELRKTNRCQKLFHVQFRREDR</sequence>
<organism evidence="1 2">
    <name type="scientific">Plakobranchus ocellatus</name>
    <dbReference type="NCBI Taxonomy" id="259542"/>
    <lineage>
        <taxon>Eukaryota</taxon>
        <taxon>Metazoa</taxon>
        <taxon>Spiralia</taxon>
        <taxon>Lophotrochozoa</taxon>
        <taxon>Mollusca</taxon>
        <taxon>Gastropoda</taxon>
        <taxon>Heterobranchia</taxon>
        <taxon>Euthyneura</taxon>
        <taxon>Panpulmonata</taxon>
        <taxon>Sacoglossa</taxon>
        <taxon>Placobranchoidea</taxon>
        <taxon>Plakobranchidae</taxon>
        <taxon>Plakobranchus</taxon>
    </lineage>
</organism>
<accession>A0AAV4B688</accession>
<dbReference type="EMBL" id="BLXT01004533">
    <property type="protein sequence ID" value="GFO14199.1"/>
    <property type="molecule type" value="Genomic_DNA"/>
</dbReference>
<evidence type="ECO:0000313" key="2">
    <source>
        <dbReference type="Proteomes" id="UP000735302"/>
    </source>
</evidence>
<evidence type="ECO:0000313" key="1">
    <source>
        <dbReference type="EMBL" id="GFO14199.1"/>
    </source>
</evidence>
<proteinExistence type="predicted"/>
<gene>
    <name evidence="1" type="ORF">PoB_004070400</name>
</gene>
<dbReference type="Proteomes" id="UP000735302">
    <property type="component" value="Unassembled WGS sequence"/>
</dbReference>
<keyword evidence="2" id="KW-1185">Reference proteome</keyword>
<comment type="caution">
    <text evidence="1">The sequence shown here is derived from an EMBL/GenBank/DDBJ whole genome shotgun (WGS) entry which is preliminary data.</text>
</comment>
<reference evidence="1 2" key="1">
    <citation type="journal article" date="2021" name="Elife">
        <title>Chloroplast acquisition without the gene transfer in kleptoplastic sea slugs, Plakobranchus ocellatus.</title>
        <authorList>
            <person name="Maeda T."/>
            <person name="Takahashi S."/>
            <person name="Yoshida T."/>
            <person name="Shimamura S."/>
            <person name="Takaki Y."/>
            <person name="Nagai Y."/>
            <person name="Toyoda A."/>
            <person name="Suzuki Y."/>
            <person name="Arimoto A."/>
            <person name="Ishii H."/>
            <person name="Satoh N."/>
            <person name="Nishiyama T."/>
            <person name="Hasebe M."/>
            <person name="Maruyama T."/>
            <person name="Minagawa J."/>
            <person name="Obokata J."/>
            <person name="Shigenobu S."/>
        </authorList>
    </citation>
    <scope>NUCLEOTIDE SEQUENCE [LARGE SCALE GENOMIC DNA]</scope>
</reference>
<protein>
    <submittedName>
        <fullName evidence="1">Uncharacterized protein</fullName>
    </submittedName>
</protein>